<keyword evidence="3" id="KW-1185">Reference proteome</keyword>
<dbReference type="PANTHER" id="PTHR37260">
    <property type="entry name" value="PHOSPHORELAY PROTEIN"/>
    <property type="match status" value="1"/>
</dbReference>
<dbReference type="PANTHER" id="PTHR37260:SF2">
    <property type="entry name" value="PROTEIN ECERIFERUM 16"/>
    <property type="match status" value="1"/>
</dbReference>
<evidence type="ECO:0000256" key="1">
    <source>
        <dbReference type="SAM" id="MobiDB-lite"/>
    </source>
</evidence>
<name>A0ABC8UNP0_9AQUA</name>
<feature type="compositionally biased region" description="Basic residues" evidence="1">
    <location>
        <begin position="21"/>
        <end position="36"/>
    </location>
</feature>
<evidence type="ECO:0000313" key="2">
    <source>
        <dbReference type="EMBL" id="CAK9182680.1"/>
    </source>
</evidence>
<accession>A0ABC8UNP0</accession>
<sequence length="115" mass="13165">MCGPFWFPQFHWRMDAKALAKSKRAHSQHHTKKHIPHQASKAPSTRTIGAASPSAKQVRVKSDRSQCSSLLHSNWDRYEEEFNDSGSDNLSQDSLSKVKQLMLFFQRVKGQIILT</sequence>
<feature type="region of interest" description="Disordered" evidence="1">
    <location>
        <begin position="21"/>
        <end position="63"/>
    </location>
</feature>
<proteinExistence type="predicted"/>
<evidence type="ECO:0000313" key="3">
    <source>
        <dbReference type="Proteomes" id="UP001642360"/>
    </source>
</evidence>
<dbReference type="EMBL" id="CAUOFW020008403">
    <property type="protein sequence ID" value="CAK9182680.1"/>
    <property type="molecule type" value="Genomic_DNA"/>
</dbReference>
<dbReference type="Proteomes" id="UP001642360">
    <property type="component" value="Unassembled WGS sequence"/>
</dbReference>
<reference evidence="2 3" key="1">
    <citation type="submission" date="2024-02" db="EMBL/GenBank/DDBJ databases">
        <authorList>
            <person name="Vignale AGUSTIN F."/>
            <person name="Sosa J E."/>
            <person name="Modenutti C."/>
        </authorList>
    </citation>
    <scope>NUCLEOTIDE SEQUENCE [LARGE SCALE GENOMIC DNA]</scope>
</reference>
<gene>
    <name evidence="2" type="ORF">ILEXP_LOCUS52900</name>
</gene>
<protein>
    <submittedName>
        <fullName evidence="2">Uncharacterized protein</fullName>
    </submittedName>
</protein>
<organism evidence="2 3">
    <name type="scientific">Ilex paraguariensis</name>
    <name type="common">yerba mate</name>
    <dbReference type="NCBI Taxonomy" id="185542"/>
    <lineage>
        <taxon>Eukaryota</taxon>
        <taxon>Viridiplantae</taxon>
        <taxon>Streptophyta</taxon>
        <taxon>Embryophyta</taxon>
        <taxon>Tracheophyta</taxon>
        <taxon>Spermatophyta</taxon>
        <taxon>Magnoliopsida</taxon>
        <taxon>eudicotyledons</taxon>
        <taxon>Gunneridae</taxon>
        <taxon>Pentapetalae</taxon>
        <taxon>asterids</taxon>
        <taxon>campanulids</taxon>
        <taxon>Aquifoliales</taxon>
        <taxon>Aquifoliaceae</taxon>
        <taxon>Ilex</taxon>
    </lineage>
</organism>
<dbReference type="AlphaFoldDB" id="A0ABC8UNP0"/>
<comment type="caution">
    <text evidence="2">The sequence shown here is derived from an EMBL/GenBank/DDBJ whole genome shotgun (WGS) entry which is preliminary data.</text>
</comment>
<dbReference type="InterPro" id="IPR053342">
    <property type="entry name" value="Exosome_cofactor/PTGS_suppr"/>
</dbReference>